<dbReference type="Pfam" id="PF03406">
    <property type="entry name" value="Phage_fiber_2"/>
    <property type="match status" value="2"/>
</dbReference>
<evidence type="ECO:0000313" key="6">
    <source>
        <dbReference type="Proteomes" id="UP001212996"/>
    </source>
</evidence>
<dbReference type="PANTHER" id="PTHR35191">
    <property type="entry name" value="PROPHAGE SIDE TAIL FIBER PROTEIN HOMOLOG STFQ-RELATED"/>
    <property type="match status" value="1"/>
</dbReference>
<proteinExistence type="predicted"/>
<feature type="domain" description="Phage tail collar" evidence="4">
    <location>
        <begin position="338"/>
        <end position="385"/>
    </location>
</feature>
<dbReference type="InterPro" id="IPR005068">
    <property type="entry name" value="Phage_lambda_Stf-r2"/>
</dbReference>
<dbReference type="GO" id="GO:0046718">
    <property type="term" value="P:symbiont entry into host cell"/>
    <property type="evidence" value="ECO:0007669"/>
    <property type="project" value="InterPro"/>
</dbReference>
<evidence type="ECO:0000313" key="5">
    <source>
        <dbReference type="EMBL" id="MDB6372509.1"/>
    </source>
</evidence>
<dbReference type="Proteomes" id="UP001212996">
    <property type="component" value="Unassembled WGS sequence"/>
</dbReference>
<feature type="region of interest" description="Disordered" evidence="3">
    <location>
        <begin position="190"/>
        <end position="210"/>
    </location>
</feature>
<name>A0AAW6BG16_9GAMM</name>
<dbReference type="GO" id="GO:0019062">
    <property type="term" value="P:virion attachment to host cell"/>
    <property type="evidence" value="ECO:0007669"/>
    <property type="project" value="InterPro"/>
</dbReference>
<dbReference type="InterPro" id="IPR037053">
    <property type="entry name" value="Phage_tail_collar_dom_sf"/>
</dbReference>
<dbReference type="RefSeq" id="WP_271866435.1">
    <property type="nucleotide sequence ID" value="NZ_JAQMFO010000014.1"/>
</dbReference>
<protein>
    <submittedName>
        <fullName evidence="5">Phage tail protein</fullName>
    </submittedName>
</protein>
<dbReference type="SUPFAM" id="SSF88874">
    <property type="entry name" value="Receptor-binding domain of short tail fibre protein gp12"/>
    <property type="match status" value="1"/>
</dbReference>
<dbReference type="AlphaFoldDB" id="A0AAW6BG16"/>
<feature type="compositionally biased region" description="Polar residues" evidence="3">
    <location>
        <begin position="194"/>
        <end position="208"/>
    </location>
</feature>
<organism evidence="5 6">
    <name type="scientific">Photorhabdus bodei</name>
    <dbReference type="NCBI Taxonomy" id="2029681"/>
    <lineage>
        <taxon>Bacteria</taxon>
        <taxon>Pseudomonadati</taxon>
        <taxon>Pseudomonadota</taxon>
        <taxon>Gammaproteobacteria</taxon>
        <taxon>Enterobacterales</taxon>
        <taxon>Morganellaceae</taxon>
        <taxon>Photorhabdus</taxon>
    </lineage>
</organism>
<dbReference type="InterPro" id="IPR051934">
    <property type="entry name" value="Phage_Tail_Fiber_Structural"/>
</dbReference>
<accession>A0AAW6BG16</accession>
<dbReference type="InterPro" id="IPR011083">
    <property type="entry name" value="Phage_tail_collar_dom"/>
</dbReference>
<dbReference type="Pfam" id="PF07484">
    <property type="entry name" value="Collar"/>
    <property type="match status" value="1"/>
</dbReference>
<dbReference type="Gene3D" id="3.90.1340.10">
    <property type="entry name" value="Phage tail collar domain"/>
    <property type="match status" value="1"/>
</dbReference>
<reference evidence="5" key="1">
    <citation type="submission" date="2023-01" db="EMBL/GenBank/DDBJ databases">
        <title>Genome sequencing of Photorhabdus bodei 09-20.</title>
        <authorList>
            <person name="Kalindamar S."/>
            <person name="Kumru S."/>
        </authorList>
    </citation>
    <scope>NUCLEOTIDE SEQUENCE</scope>
    <source>
        <strain evidence="5">09-20</strain>
    </source>
</reference>
<evidence type="ECO:0000259" key="4">
    <source>
        <dbReference type="Pfam" id="PF07484"/>
    </source>
</evidence>
<comment type="caution">
    <text evidence="5">The sequence shown here is derived from an EMBL/GenBank/DDBJ whole genome shotgun (WGS) entry which is preliminary data.</text>
</comment>
<comment type="subcellular location">
    <subcellularLocation>
        <location evidence="1">Virion</location>
    </subcellularLocation>
</comment>
<evidence type="ECO:0000256" key="2">
    <source>
        <dbReference type="ARBA" id="ARBA00022581"/>
    </source>
</evidence>
<gene>
    <name evidence="5" type="ORF">PH362_11275</name>
</gene>
<keyword evidence="2" id="KW-0945">Host-virus interaction</keyword>
<dbReference type="EMBL" id="JAQMFO010000014">
    <property type="protein sequence ID" value="MDB6372509.1"/>
    <property type="molecule type" value="Genomic_DNA"/>
</dbReference>
<sequence length="478" mass="51099">MAKNDFKAFAIGENANTLSQEEYESSDFIGEGFKSGIARSERLNKVWRQSSVIAAVIGKYIAEKTGEDVMDDGDLEKLVAQLDLALKHKITTEIPAASLTQKGISQLNSATNSDREDQAATPKAVHDVRKIAESKLSGVSDASLTQKGIVQLSSATNSTNETLAATPKAVKGAYDFANTANVAAKNAHDEANRATDNANSRLAKNQNGADIPNKSEFIKNLGLTETVELAKSAVPNSRKINGKALSGDVSLNAGDVGALPISSTLSAQTGTLRINNGSNWPNIEFRAANKHFIGIEGTAGNRLTIYANDENSNRKYTLATPEKSGTLATLDDINISVGSPIPWPLPNVPAGYLACNGQSFNKSLYPQLAIAYPSGVLPDLRGEFIRGWDDGRGVDRGRGVLTHQGDAIRNITGYTPGTILRGNNNYGGCFSLSGEKAPGNEYTDVWQKQVLFDVSRVVPVASENRPRNIAFNYIVRAA</sequence>
<evidence type="ECO:0000256" key="1">
    <source>
        <dbReference type="ARBA" id="ARBA00004328"/>
    </source>
</evidence>
<dbReference type="PANTHER" id="PTHR35191:SF1">
    <property type="entry name" value="PROPHAGE SIDE TAIL FIBER PROTEIN HOMOLOG STFQ-RELATED"/>
    <property type="match status" value="1"/>
</dbReference>
<evidence type="ECO:0000256" key="3">
    <source>
        <dbReference type="SAM" id="MobiDB-lite"/>
    </source>
</evidence>